<name>A0A9E7GNJ2_9LILI</name>
<feature type="transmembrane region" description="Helical" evidence="2">
    <location>
        <begin position="110"/>
        <end position="131"/>
    </location>
</feature>
<dbReference type="Proteomes" id="UP001055439">
    <property type="component" value="Chromosome 7"/>
</dbReference>
<feature type="signal peptide" evidence="3">
    <location>
        <begin position="1"/>
        <end position="38"/>
    </location>
</feature>
<evidence type="ECO:0000313" key="5">
    <source>
        <dbReference type="Proteomes" id="UP001055439"/>
    </source>
</evidence>
<keyword evidence="2" id="KW-0472">Membrane</keyword>
<reference evidence="4" key="1">
    <citation type="submission" date="2022-05" db="EMBL/GenBank/DDBJ databases">
        <title>The Musa troglodytarum L. genome provides insights into the mechanism of non-climacteric behaviour and enrichment of carotenoids.</title>
        <authorList>
            <person name="Wang J."/>
        </authorList>
    </citation>
    <scope>NUCLEOTIDE SEQUENCE</scope>
    <source>
        <tissue evidence="4">Leaf</tissue>
    </source>
</reference>
<evidence type="ECO:0000256" key="1">
    <source>
        <dbReference type="SAM" id="MobiDB-lite"/>
    </source>
</evidence>
<organism evidence="4 5">
    <name type="scientific">Musa troglodytarum</name>
    <name type="common">fe'i banana</name>
    <dbReference type="NCBI Taxonomy" id="320322"/>
    <lineage>
        <taxon>Eukaryota</taxon>
        <taxon>Viridiplantae</taxon>
        <taxon>Streptophyta</taxon>
        <taxon>Embryophyta</taxon>
        <taxon>Tracheophyta</taxon>
        <taxon>Spermatophyta</taxon>
        <taxon>Magnoliopsida</taxon>
        <taxon>Liliopsida</taxon>
        <taxon>Zingiberales</taxon>
        <taxon>Musaceae</taxon>
        <taxon>Musa</taxon>
    </lineage>
</organism>
<evidence type="ECO:0000256" key="2">
    <source>
        <dbReference type="SAM" id="Phobius"/>
    </source>
</evidence>
<keyword evidence="2" id="KW-0812">Transmembrane</keyword>
<sequence>MTTNLDAGRKLPMELRSLAMALLLALLLFSQLASVAVSLTSPSPSPSPAPASHRTLPKQLDRDLDGVPRRPPGIPSLRAPPDLMKHGHHQGRNPVPASTGKPKLNYGEKIGLAFAGVAAGLQVALGGVLVLKRWQLKKVERDDRGTAVSSSNPPP</sequence>
<proteinExistence type="predicted"/>
<protein>
    <recommendedName>
        <fullName evidence="6">Transmembrane protein</fullName>
    </recommendedName>
</protein>
<evidence type="ECO:0008006" key="6">
    <source>
        <dbReference type="Google" id="ProtNLM"/>
    </source>
</evidence>
<keyword evidence="3" id="KW-0732">Signal</keyword>
<dbReference type="OrthoDB" id="10368136at2759"/>
<keyword evidence="5" id="KW-1185">Reference proteome</keyword>
<keyword evidence="2" id="KW-1133">Transmembrane helix</keyword>
<dbReference type="EMBL" id="CP097509">
    <property type="protein sequence ID" value="URE15234.1"/>
    <property type="molecule type" value="Genomic_DNA"/>
</dbReference>
<evidence type="ECO:0000313" key="4">
    <source>
        <dbReference type="EMBL" id="URE15234.1"/>
    </source>
</evidence>
<gene>
    <name evidence="4" type="ORF">MUK42_10834</name>
</gene>
<accession>A0A9E7GNJ2</accession>
<feature type="region of interest" description="Disordered" evidence="1">
    <location>
        <begin position="39"/>
        <end position="101"/>
    </location>
</feature>
<dbReference type="AlphaFoldDB" id="A0A9E7GNJ2"/>
<evidence type="ECO:0000256" key="3">
    <source>
        <dbReference type="SAM" id="SignalP"/>
    </source>
</evidence>
<feature type="chain" id="PRO_5038541565" description="Transmembrane protein" evidence="3">
    <location>
        <begin position="39"/>
        <end position="155"/>
    </location>
</feature>
<feature type="compositionally biased region" description="Basic and acidic residues" evidence="1">
    <location>
        <begin position="59"/>
        <end position="68"/>
    </location>
</feature>